<keyword evidence="2" id="KW-1185">Reference proteome</keyword>
<comment type="caution">
    <text evidence="1">The sequence shown here is derived from an EMBL/GenBank/DDBJ whole genome shotgun (WGS) entry which is preliminary data.</text>
</comment>
<evidence type="ECO:0000313" key="2">
    <source>
        <dbReference type="Proteomes" id="UP001589590"/>
    </source>
</evidence>
<dbReference type="Proteomes" id="UP001589590">
    <property type="component" value="Unassembled WGS sequence"/>
</dbReference>
<name>A0ABV5H0Y1_9FLAO</name>
<organism evidence="1 2">
    <name type="scientific">Algibacter miyuki</name>
    <dbReference type="NCBI Taxonomy" id="1306933"/>
    <lineage>
        <taxon>Bacteria</taxon>
        <taxon>Pseudomonadati</taxon>
        <taxon>Bacteroidota</taxon>
        <taxon>Flavobacteriia</taxon>
        <taxon>Flavobacteriales</taxon>
        <taxon>Flavobacteriaceae</taxon>
        <taxon>Algibacter</taxon>
    </lineage>
</organism>
<reference evidence="1 2" key="1">
    <citation type="submission" date="2024-09" db="EMBL/GenBank/DDBJ databases">
        <authorList>
            <person name="Sun Q."/>
            <person name="Mori K."/>
        </authorList>
    </citation>
    <scope>NUCLEOTIDE SEQUENCE [LARGE SCALE GENOMIC DNA]</scope>
    <source>
        <strain evidence="1 2">CECT 8300</strain>
    </source>
</reference>
<dbReference type="EMBL" id="JBHMFA010000006">
    <property type="protein sequence ID" value="MFB9105339.1"/>
    <property type="molecule type" value="Genomic_DNA"/>
</dbReference>
<sequence length="40" mass="4603">MLINFIENSEIIISVNQKLNKAHHSNNRGLPLLQLNFTDL</sequence>
<dbReference type="RefSeq" id="WP_290274388.1">
    <property type="nucleotide sequence ID" value="NZ_JAUFQP010000015.1"/>
</dbReference>
<gene>
    <name evidence="1" type="ORF">ACFFU1_10530</name>
</gene>
<protein>
    <submittedName>
        <fullName evidence="1">Uncharacterized protein</fullName>
    </submittedName>
</protein>
<proteinExistence type="predicted"/>
<accession>A0ABV5H0Y1</accession>
<evidence type="ECO:0000313" key="1">
    <source>
        <dbReference type="EMBL" id="MFB9105339.1"/>
    </source>
</evidence>